<feature type="region of interest" description="Disordered" evidence="1">
    <location>
        <begin position="201"/>
        <end position="241"/>
    </location>
</feature>
<feature type="compositionally biased region" description="Basic and acidic residues" evidence="1">
    <location>
        <begin position="328"/>
        <end position="341"/>
    </location>
</feature>
<evidence type="ECO:0000256" key="1">
    <source>
        <dbReference type="SAM" id="MobiDB-lite"/>
    </source>
</evidence>
<gene>
    <name evidence="4" type="ORF">H257_00579</name>
</gene>
<feature type="transmembrane region" description="Helical" evidence="2">
    <location>
        <begin position="174"/>
        <end position="196"/>
    </location>
</feature>
<feature type="signal peptide" evidence="3">
    <location>
        <begin position="1"/>
        <end position="23"/>
    </location>
</feature>
<dbReference type="OrthoDB" id="78943at2759"/>
<feature type="chain" id="PRO_5004843175" description="TNFR-Cys domain-containing protein" evidence="3">
    <location>
        <begin position="24"/>
        <end position="341"/>
    </location>
</feature>
<feature type="region of interest" description="Disordered" evidence="1">
    <location>
        <begin position="299"/>
        <end position="341"/>
    </location>
</feature>
<organism evidence="4">
    <name type="scientific">Aphanomyces astaci</name>
    <name type="common">Crayfish plague agent</name>
    <dbReference type="NCBI Taxonomy" id="112090"/>
    <lineage>
        <taxon>Eukaryota</taxon>
        <taxon>Sar</taxon>
        <taxon>Stramenopiles</taxon>
        <taxon>Oomycota</taxon>
        <taxon>Saprolegniomycetes</taxon>
        <taxon>Saprolegniales</taxon>
        <taxon>Verrucalvaceae</taxon>
        <taxon>Aphanomyces</taxon>
    </lineage>
</organism>
<dbReference type="GeneID" id="20802575"/>
<evidence type="ECO:0000256" key="3">
    <source>
        <dbReference type="SAM" id="SignalP"/>
    </source>
</evidence>
<dbReference type="EMBL" id="KI913114">
    <property type="protein sequence ID" value="ETV89223.1"/>
    <property type="molecule type" value="Genomic_DNA"/>
</dbReference>
<keyword evidence="3" id="KW-0732">Signal</keyword>
<proteinExistence type="predicted"/>
<feature type="region of interest" description="Disordered" evidence="1">
    <location>
        <begin position="86"/>
        <end position="105"/>
    </location>
</feature>
<evidence type="ECO:0000256" key="2">
    <source>
        <dbReference type="SAM" id="Phobius"/>
    </source>
</evidence>
<dbReference type="RefSeq" id="XP_009821623.1">
    <property type="nucleotide sequence ID" value="XM_009823321.1"/>
</dbReference>
<evidence type="ECO:0000313" key="4">
    <source>
        <dbReference type="EMBL" id="ETV89223.1"/>
    </source>
</evidence>
<accession>W4HDL3</accession>
<feature type="compositionally biased region" description="Low complexity" evidence="1">
    <location>
        <begin position="89"/>
        <end position="105"/>
    </location>
</feature>
<protein>
    <recommendedName>
        <fullName evidence="5">TNFR-Cys domain-containing protein</fullName>
    </recommendedName>
</protein>
<evidence type="ECO:0008006" key="5">
    <source>
        <dbReference type="Google" id="ProtNLM"/>
    </source>
</evidence>
<feature type="compositionally biased region" description="Polar residues" evidence="1">
    <location>
        <begin position="212"/>
        <end position="223"/>
    </location>
</feature>
<name>W4HDL3_APHAT</name>
<keyword evidence="2" id="KW-1133">Transmembrane helix</keyword>
<dbReference type="VEuPathDB" id="FungiDB:H257_00579"/>
<keyword evidence="2" id="KW-0812">Transmembrane</keyword>
<dbReference type="AlphaFoldDB" id="W4HDL3"/>
<keyword evidence="2" id="KW-0472">Membrane</keyword>
<reference evidence="4" key="1">
    <citation type="submission" date="2013-12" db="EMBL/GenBank/DDBJ databases">
        <title>The Genome Sequence of Aphanomyces astaci APO3.</title>
        <authorList>
            <consortium name="The Broad Institute Genomics Platform"/>
            <person name="Russ C."/>
            <person name="Tyler B."/>
            <person name="van West P."/>
            <person name="Dieguez-Uribeondo J."/>
            <person name="Young S.K."/>
            <person name="Zeng Q."/>
            <person name="Gargeya S."/>
            <person name="Fitzgerald M."/>
            <person name="Abouelleil A."/>
            <person name="Alvarado L."/>
            <person name="Chapman S.B."/>
            <person name="Gainer-Dewar J."/>
            <person name="Goldberg J."/>
            <person name="Griggs A."/>
            <person name="Gujja S."/>
            <person name="Hansen M."/>
            <person name="Howarth C."/>
            <person name="Imamovic A."/>
            <person name="Ireland A."/>
            <person name="Larimer J."/>
            <person name="McCowan C."/>
            <person name="Murphy C."/>
            <person name="Pearson M."/>
            <person name="Poon T.W."/>
            <person name="Priest M."/>
            <person name="Roberts A."/>
            <person name="Saif S."/>
            <person name="Shea T."/>
            <person name="Sykes S."/>
            <person name="Wortman J."/>
            <person name="Nusbaum C."/>
            <person name="Birren B."/>
        </authorList>
    </citation>
    <scope>NUCLEOTIDE SEQUENCE [LARGE SCALE GENOMIC DNA]</scope>
    <source>
        <strain evidence="4">APO3</strain>
    </source>
</reference>
<feature type="compositionally biased region" description="Polar residues" evidence="1">
    <location>
        <begin position="299"/>
        <end position="325"/>
    </location>
</feature>
<sequence length="341" mass="35875">MMRHAYALAVAAVLATTTGVTRAATSDVCLSRFCLRDNDATCDRKFEKCPVCLSLDIKVIRCTSPTLGFCSVLGFGDKKCNVTWEAPDNPENPTTAPVETTEAPTTTVKPIRTTAAPTTTRAINTTTAVPTTTKASVTTKPTTTPVATSALEVPTTQPTTTAPKQDDAGTGAGWITYAGIGVGAAVVIAFVALLVLRMKRREEDDEDDEISSYKQPTAAEQAQYNPYSNNNNPPPSEQPAVAASNLRANLDPPTSQVSDNVPGGVAAPAAAAAVVTEGPRQKSVHTDVWGNVPSSYRENDVASYSGNDSFLSDGSSLRRTGNSASGDGKIRDNETRLSVEF</sequence>